<dbReference type="GO" id="GO:0005615">
    <property type="term" value="C:extracellular space"/>
    <property type="evidence" value="ECO:0007669"/>
    <property type="project" value="TreeGrafter"/>
</dbReference>
<dbReference type="GO" id="GO:0008270">
    <property type="term" value="F:zinc ion binding"/>
    <property type="evidence" value="ECO:0007669"/>
    <property type="project" value="InterPro"/>
</dbReference>
<evidence type="ECO:0000256" key="6">
    <source>
        <dbReference type="ARBA" id="ARBA00023049"/>
    </source>
</evidence>
<accession>A0A2S7I7N4</accession>
<dbReference type="RefSeq" id="WP_104792360.1">
    <property type="nucleotide sequence ID" value="NZ_PTPZ01000001.1"/>
</dbReference>
<feature type="active site" description="Proton donor/acceptor" evidence="7">
    <location>
        <position position="321"/>
    </location>
</feature>
<evidence type="ECO:0000256" key="5">
    <source>
        <dbReference type="ARBA" id="ARBA00022833"/>
    </source>
</evidence>
<evidence type="ECO:0000256" key="4">
    <source>
        <dbReference type="ARBA" id="ARBA00022801"/>
    </source>
</evidence>
<sequence>MKKLLFLLWINIFAIGFAQVKSPNEFIPTYGKQITLYHQVEDYFNHLTTQTPYVKYQKYGETSEHRNLNLYYISTPENLANLEEIRLQNLASIGMAPKTSTKIGDKLIVWLSFNVHGNEWAGTESALSVAYELANPENKTTKEWLKNTIVILDPCLNPDGFSRYGNWLREISGKNTNPNKFDREHAEEWPGGRYNHYVFDMNRDWAWQTQSETKQRMAIYNQWMPHVHSDIHEQGYDSPYFFPPAAEPQHEFIEAYQKDFHKLLGKNIATKFDEKNWLYNTSERFDLFYPSYGDTYPMYNGAVGMTIEQGGIRAGREVTMENGVNLTIKERLTHHKTAVLAVVETSASQMEPLIKGFRNFMNNPRTKMKGKYATYVVKHNPKNVQLAELLKINKIEYAYATEKMSTSGYNYFSKKDESFSVEPNDLIVKVDQPKAVFTQILFEPTNKMTDSLSYDITAWSLPLAYGVQGYAVKNALNIKTKNSIETTSKEIPKNVYAFYVPWNNRISAEIVGELHKKDIKVRYAMKQAIFGEATIEPGGIVITKGDNPKITDFENLVGEIVKKKNDFTTISTGFSKNAKDLGGENFPLMKAPKVLLLSGEGVTSTEFGAAWYYFDEVLNYPVTIVEQNKLKNVKLFEFNTLVLADGKYNFSDAEMKRLTEWINNGGKVIAIDGALNIFDGKEGFALNPYASDEEKQAAEKLKKEKELKERFLDSGSEERRLLANSIPGAIIENNLDITHPLSFGLGKKYYSLKTGDKIYSLLKGSNNIVYVPKNYKSYGYIGHNFGKKLPETVSYSVESKGSGKLVYMIDNPLFRAFWENGILLFSNALFLVN</sequence>
<comment type="similarity">
    <text evidence="2 7">Belongs to the peptidase M14 family.</text>
</comment>
<dbReference type="Proteomes" id="UP000238565">
    <property type="component" value="Unassembled WGS sequence"/>
</dbReference>
<dbReference type="GO" id="GO:0004181">
    <property type="term" value="F:metallocarboxypeptidase activity"/>
    <property type="evidence" value="ECO:0007669"/>
    <property type="project" value="InterPro"/>
</dbReference>
<dbReference type="AlphaFoldDB" id="A0A2S7I7N4"/>
<dbReference type="PANTHER" id="PTHR11705:SF143">
    <property type="entry name" value="SLL0236 PROTEIN"/>
    <property type="match status" value="1"/>
</dbReference>
<comment type="caution">
    <text evidence="10">The sequence shown here is derived from an EMBL/GenBank/DDBJ whole genome shotgun (WGS) entry which is preliminary data.</text>
</comment>
<name>A0A2S7I7N4_9FLAO</name>
<evidence type="ECO:0000256" key="2">
    <source>
        <dbReference type="ARBA" id="ARBA00005988"/>
    </source>
</evidence>
<dbReference type="Pfam" id="PF00246">
    <property type="entry name" value="Peptidase_M14"/>
    <property type="match status" value="1"/>
</dbReference>
<feature type="chain" id="PRO_5015478566" description="Peptidase M14 domain-containing protein" evidence="8">
    <location>
        <begin position="19"/>
        <end position="833"/>
    </location>
</feature>
<reference evidence="10 11" key="1">
    <citation type="submission" date="2018-02" db="EMBL/GenBank/DDBJ databases">
        <title>Draft genome sequence of bacterial isolates from marine environment.</title>
        <authorList>
            <person name="Singh S.K."/>
            <person name="Hill R."/>
            <person name="Major S."/>
            <person name="Cai H."/>
            <person name="Li Y."/>
        </authorList>
    </citation>
    <scope>NUCLEOTIDE SEQUENCE [LARGE SCALE GENOMIC DNA]</scope>
    <source>
        <strain evidence="10 11">IMET F</strain>
    </source>
</reference>
<dbReference type="PROSITE" id="PS52035">
    <property type="entry name" value="PEPTIDASE_M14"/>
    <property type="match status" value="1"/>
</dbReference>
<dbReference type="CDD" id="cd03143">
    <property type="entry name" value="A4_beta-galactosidase_middle_domain"/>
    <property type="match status" value="1"/>
</dbReference>
<comment type="cofactor">
    <cofactor evidence="1">
        <name>Zn(2+)</name>
        <dbReference type="ChEBI" id="CHEBI:29105"/>
    </cofactor>
</comment>
<dbReference type="GO" id="GO:0006508">
    <property type="term" value="P:proteolysis"/>
    <property type="evidence" value="ECO:0007669"/>
    <property type="project" value="UniProtKB-KW"/>
</dbReference>
<keyword evidence="6" id="KW-0482">Metalloprotease</keyword>
<dbReference type="SMART" id="SM00631">
    <property type="entry name" value="Zn_pept"/>
    <property type="match status" value="1"/>
</dbReference>
<dbReference type="InterPro" id="IPR029062">
    <property type="entry name" value="Class_I_gatase-like"/>
</dbReference>
<gene>
    <name evidence="10" type="ORF">C3729_00585</name>
</gene>
<dbReference type="PANTHER" id="PTHR11705">
    <property type="entry name" value="PROTEASE FAMILY M14 CARBOXYPEPTIDASE A,B"/>
    <property type="match status" value="1"/>
</dbReference>
<organism evidence="10 11">
    <name type="scientific">Cloacibacterium normanense</name>
    <dbReference type="NCBI Taxonomy" id="237258"/>
    <lineage>
        <taxon>Bacteria</taxon>
        <taxon>Pseudomonadati</taxon>
        <taxon>Bacteroidota</taxon>
        <taxon>Flavobacteriia</taxon>
        <taxon>Flavobacteriales</taxon>
        <taxon>Weeksellaceae</taxon>
    </lineage>
</organism>
<dbReference type="EMBL" id="PTPZ01000001">
    <property type="protein sequence ID" value="PPZ92545.1"/>
    <property type="molecule type" value="Genomic_DNA"/>
</dbReference>
<evidence type="ECO:0000313" key="11">
    <source>
        <dbReference type="Proteomes" id="UP000238565"/>
    </source>
</evidence>
<dbReference type="Gene3D" id="3.40.630.10">
    <property type="entry name" value="Zn peptidases"/>
    <property type="match status" value="1"/>
</dbReference>
<evidence type="ECO:0000256" key="8">
    <source>
        <dbReference type="SAM" id="SignalP"/>
    </source>
</evidence>
<evidence type="ECO:0000256" key="7">
    <source>
        <dbReference type="PROSITE-ProRule" id="PRU01379"/>
    </source>
</evidence>
<feature type="signal peptide" evidence="8">
    <location>
        <begin position="1"/>
        <end position="18"/>
    </location>
</feature>
<evidence type="ECO:0000313" key="10">
    <source>
        <dbReference type="EMBL" id="PPZ92545.1"/>
    </source>
</evidence>
<dbReference type="SUPFAM" id="SSF53187">
    <property type="entry name" value="Zn-dependent exopeptidases"/>
    <property type="match status" value="1"/>
</dbReference>
<evidence type="ECO:0000256" key="1">
    <source>
        <dbReference type="ARBA" id="ARBA00001947"/>
    </source>
</evidence>
<keyword evidence="8" id="KW-0732">Signal</keyword>
<feature type="domain" description="Peptidase M14" evidence="9">
    <location>
        <begin position="33"/>
        <end position="346"/>
    </location>
</feature>
<keyword evidence="5" id="KW-0862">Zinc</keyword>
<evidence type="ECO:0000256" key="3">
    <source>
        <dbReference type="ARBA" id="ARBA00022670"/>
    </source>
</evidence>
<proteinExistence type="inferred from homology"/>
<evidence type="ECO:0000259" key="9">
    <source>
        <dbReference type="PROSITE" id="PS52035"/>
    </source>
</evidence>
<dbReference type="SUPFAM" id="SSF52317">
    <property type="entry name" value="Class I glutamine amidotransferase-like"/>
    <property type="match status" value="1"/>
</dbReference>
<protein>
    <recommendedName>
        <fullName evidence="9">Peptidase M14 domain-containing protein</fullName>
    </recommendedName>
</protein>
<dbReference type="InterPro" id="IPR000834">
    <property type="entry name" value="Peptidase_M14"/>
</dbReference>
<keyword evidence="3" id="KW-0645">Protease</keyword>
<keyword evidence="4" id="KW-0378">Hydrolase</keyword>